<name>T2G956_MEGG1</name>
<evidence type="ECO:0008006" key="4">
    <source>
        <dbReference type="Google" id="ProtNLM"/>
    </source>
</evidence>
<dbReference type="eggNOG" id="ENOG50314FT">
    <property type="taxonomic scope" value="Bacteria"/>
</dbReference>
<dbReference type="EMBL" id="CP006585">
    <property type="protein sequence ID" value="AGW12828.1"/>
    <property type="molecule type" value="Genomic_DNA"/>
</dbReference>
<proteinExistence type="predicted"/>
<reference evidence="2 3" key="1">
    <citation type="journal article" date="2013" name="J. Bacteriol.">
        <title>Roles of HynAB and Ech, the only two hydrogenases found in the model sulfate reducer Desulfovibrio gigas.</title>
        <authorList>
            <person name="Morais-Silva F.O."/>
            <person name="Santos C.I."/>
            <person name="Rodrigues R."/>
            <person name="Pereira I.A."/>
            <person name="Rodrigues-Pousada C."/>
        </authorList>
    </citation>
    <scope>NUCLEOTIDE SEQUENCE [LARGE SCALE GENOMIC DNA]</scope>
    <source>
        <strain evidence="3">ATCC 19364 / DSM 1382 / NCIMB 9332 / VKM B-1759</strain>
    </source>
</reference>
<dbReference type="InterPro" id="IPR021874">
    <property type="entry name" value="Phage_Mu_Gp27"/>
</dbReference>
<keyword evidence="3" id="KW-1185">Reference proteome</keyword>
<protein>
    <recommendedName>
        <fullName evidence="4">DUF3486 family protein</fullName>
    </recommendedName>
</protein>
<dbReference type="STRING" id="1121448.DGI_0941"/>
<dbReference type="PATRIC" id="fig|1121448.10.peg.941"/>
<accession>T2G956</accession>
<reference evidence="3" key="2">
    <citation type="submission" date="2013-07" db="EMBL/GenBank/DDBJ databases">
        <authorList>
            <person name="Morais-Silva F.O."/>
            <person name="Rezende A.M."/>
            <person name="Pimentel C."/>
            <person name="Resende D.M."/>
            <person name="Santos C.I."/>
            <person name="Clemente C."/>
            <person name="de Oliveira L.M."/>
            <person name="da Silva S.M."/>
            <person name="Costa D.A."/>
            <person name="Varela-Raposo A."/>
            <person name="Horacio E.C.A."/>
            <person name="Matos M."/>
            <person name="Flores O."/>
            <person name="Ruiz J.C."/>
            <person name="Rodrigues-Pousada C."/>
        </authorList>
    </citation>
    <scope>NUCLEOTIDE SEQUENCE [LARGE SCALE GENOMIC DNA]</scope>
    <source>
        <strain evidence="3">ATCC 19364 / DSM 1382 / NCIMB 9332 / VKM B-1759</strain>
    </source>
</reference>
<gene>
    <name evidence="2" type="ORF">DGI_0941</name>
</gene>
<dbReference type="RefSeq" id="WP_021759530.1">
    <property type="nucleotide sequence ID" value="NC_022444.1"/>
</dbReference>
<organism evidence="2 3">
    <name type="scientific">Megalodesulfovibrio gigas (strain ATCC 19364 / DSM 1382 / NCIMB 9332 / VKM B-1759)</name>
    <name type="common">Desulfovibrio gigas</name>
    <dbReference type="NCBI Taxonomy" id="1121448"/>
    <lineage>
        <taxon>Bacteria</taxon>
        <taxon>Pseudomonadati</taxon>
        <taxon>Thermodesulfobacteriota</taxon>
        <taxon>Desulfovibrionia</taxon>
        <taxon>Desulfovibrionales</taxon>
        <taxon>Desulfovibrionaceae</taxon>
        <taxon>Megalodesulfovibrio</taxon>
    </lineage>
</organism>
<feature type="region of interest" description="Disordered" evidence="1">
    <location>
        <begin position="152"/>
        <end position="174"/>
    </location>
</feature>
<dbReference type="Pfam" id="PF11985">
    <property type="entry name" value="Phage_Mu_Gp27"/>
    <property type="match status" value="1"/>
</dbReference>
<evidence type="ECO:0000256" key="1">
    <source>
        <dbReference type="SAM" id="MobiDB-lite"/>
    </source>
</evidence>
<evidence type="ECO:0000313" key="2">
    <source>
        <dbReference type="EMBL" id="AGW12828.1"/>
    </source>
</evidence>
<dbReference type="KEGG" id="dgg:DGI_0941"/>
<sequence>MPGVSTVKRLPPEIRDEVHRLLESGQTLDAVVAHLRGMGVEAVSRSALGRYKQNFDRIMEKVRRSRDIADALVRNFGQEDEHKSARANIEMMHAIVSDMLMQIGDPDDPDGGGEGGGGLQLDARQAHDLAKALDHLAKARKADQDAIVRAREEGARAEAKAASERMEASAKRAGVSDDVIRTIRRDVLRMAE</sequence>
<dbReference type="AlphaFoldDB" id="T2G956"/>
<dbReference type="Proteomes" id="UP000016587">
    <property type="component" value="Chromosome"/>
</dbReference>
<evidence type="ECO:0000313" key="3">
    <source>
        <dbReference type="Proteomes" id="UP000016587"/>
    </source>
</evidence>
<dbReference type="HOGENOM" id="CLU_120444_1_0_7"/>